<gene>
    <name evidence="1" type="ORF">L6452_20515</name>
</gene>
<organism evidence="1 2">
    <name type="scientific">Arctium lappa</name>
    <name type="common">Greater burdock</name>
    <name type="synonym">Lappa major</name>
    <dbReference type="NCBI Taxonomy" id="4217"/>
    <lineage>
        <taxon>Eukaryota</taxon>
        <taxon>Viridiplantae</taxon>
        <taxon>Streptophyta</taxon>
        <taxon>Embryophyta</taxon>
        <taxon>Tracheophyta</taxon>
        <taxon>Spermatophyta</taxon>
        <taxon>Magnoliopsida</taxon>
        <taxon>eudicotyledons</taxon>
        <taxon>Gunneridae</taxon>
        <taxon>Pentapetalae</taxon>
        <taxon>asterids</taxon>
        <taxon>campanulids</taxon>
        <taxon>Asterales</taxon>
        <taxon>Asteraceae</taxon>
        <taxon>Carduoideae</taxon>
        <taxon>Cardueae</taxon>
        <taxon>Arctiinae</taxon>
        <taxon>Arctium</taxon>
    </lineage>
</organism>
<comment type="caution">
    <text evidence="1">The sequence shown here is derived from an EMBL/GenBank/DDBJ whole genome shotgun (WGS) entry which is preliminary data.</text>
</comment>
<reference evidence="2" key="1">
    <citation type="journal article" date="2022" name="Mol. Ecol. Resour.">
        <title>The genomes of chicory, endive, great burdock and yacon provide insights into Asteraceae palaeo-polyploidization history and plant inulin production.</title>
        <authorList>
            <person name="Fan W."/>
            <person name="Wang S."/>
            <person name="Wang H."/>
            <person name="Wang A."/>
            <person name="Jiang F."/>
            <person name="Liu H."/>
            <person name="Zhao H."/>
            <person name="Xu D."/>
            <person name="Zhang Y."/>
        </authorList>
    </citation>
    <scope>NUCLEOTIDE SEQUENCE [LARGE SCALE GENOMIC DNA]</scope>
    <source>
        <strain evidence="2">cv. Niubang</strain>
    </source>
</reference>
<sequence>MSYQSSSSPQPSLPLVVTLNFIKDASIEHEYLASMVRVKHVPLSLLVEAKFESAATVLLHSLAFLPRDMQHRFRPWQIILCLGSSDHSLDSAIAVDLWLSRLVHVDFGWDGKEKEGIGHVHGGRRRRVSECI</sequence>
<reference evidence="1 2" key="2">
    <citation type="journal article" date="2022" name="Mol. Ecol. Resour.">
        <title>The genomes of chicory, endive, great burdock and yacon provide insights into Asteraceae paleo-polyploidization history and plant inulin production.</title>
        <authorList>
            <person name="Fan W."/>
            <person name="Wang S."/>
            <person name="Wang H."/>
            <person name="Wang A."/>
            <person name="Jiang F."/>
            <person name="Liu H."/>
            <person name="Zhao H."/>
            <person name="Xu D."/>
            <person name="Zhang Y."/>
        </authorList>
    </citation>
    <scope>NUCLEOTIDE SEQUENCE [LARGE SCALE GENOMIC DNA]</scope>
    <source>
        <strain evidence="2">cv. Niubang</strain>
    </source>
</reference>
<keyword evidence="2" id="KW-1185">Reference proteome</keyword>
<name>A0ACB9BDG3_ARCLA</name>
<dbReference type="EMBL" id="CM042052">
    <property type="protein sequence ID" value="KAI3719613.1"/>
    <property type="molecule type" value="Genomic_DNA"/>
</dbReference>
<evidence type="ECO:0000313" key="2">
    <source>
        <dbReference type="Proteomes" id="UP001055879"/>
    </source>
</evidence>
<accession>A0ACB9BDG3</accession>
<protein>
    <submittedName>
        <fullName evidence="1">Uncharacterized protein</fullName>
    </submittedName>
</protein>
<proteinExistence type="predicted"/>
<dbReference type="Proteomes" id="UP001055879">
    <property type="component" value="Linkage Group LG06"/>
</dbReference>
<evidence type="ECO:0000313" key="1">
    <source>
        <dbReference type="EMBL" id="KAI3719613.1"/>
    </source>
</evidence>